<sequence length="155" mass="18943">MIQKCITQSIYKKASTQPKGNKHQNLQPLPPHRQMHRPYAPHHTKRTKVYKKQMGQKRVYIKNRKKNLKKRGWWWESHQTHKNAVYTHTYIYISIQHIPPKTQERKDRKKQRKYAKKHHAVAMLQKKKTLREKKIEEEDMICVRIQSFRPGRSWT</sequence>
<dbReference type="Proteomes" id="UP000799753">
    <property type="component" value="Unassembled WGS sequence"/>
</dbReference>
<name>A0A6A6S6R3_9PLEO</name>
<protein>
    <submittedName>
        <fullName evidence="2">Uncharacterized protein</fullName>
    </submittedName>
</protein>
<keyword evidence="3" id="KW-1185">Reference proteome</keyword>
<accession>A0A6A6S6R3</accession>
<dbReference type="EMBL" id="MU006782">
    <property type="protein sequence ID" value="KAF2642128.1"/>
    <property type="molecule type" value="Genomic_DNA"/>
</dbReference>
<proteinExistence type="predicted"/>
<dbReference type="AlphaFoldDB" id="A0A6A6S6R3"/>
<gene>
    <name evidence="2" type="ORF">P280DRAFT_293813</name>
</gene>
<evidence type="ECO:0000313" key="2">
    <source>
        <dbReference type="EMBL" id="KAF2642128.1"/>
    </source>
</evidence>
<reference evidence="2" key="1">
    <citation type="journal article" date="2020" name="Stud. Mycol.">
        <title>101 Dothideomycetes genomes: a test case for predicting lifestyles and emergence of pathogens.</title>
        <authorList>
            <person name="Haridas S."/>
            <person name="Albert R."/>
            <person name="Binder M."/>
            <person name="Bloem J."/>
            <person name="Labutti K."/>
            <person name="Salamov A."/>
            <person name="Andreopoulos B."/>
            <person name="Baker S."/>
            <person name="Barry K."/>
            <person name="Bills G."/>
            <person name="Bluhm B."/>
            <person name="Cannon C."/>
            <person name="Castanera R."/>
            <person name="Culley D."/>
            <person name="Daum C."/>
            <person name="Ezra D."/>
            <person name="Gonzalez J."/>
            <person name="Henrissat B."/>
            <person name="Kuo A."/>
            <person name="Liang C."/>
            <person name="Lipzen A."/>
            <person name="Lutzoni F."/>
            <person name="Magnuson J."/>
            <person name="Mondo S."/>
            <person name="Nolan M."/>
            <person name="Ohm R."/>
            <person name="Pangilinan J."/>
            <person name="Park H.-J."/>
            <person name="Ramirez L."/>
            <person name="Alfaro M."/>
            <person name="Sun H."/>
            <person name="Tritt A."/>
            <person name="Yoshinaga Y."/>
            <person name="Zwiers L.-H."/>
            <person name="Turgeon B."/>
            <person name="Goodwin S."/>
            <person name="Spatafora J."/>
            <person name="Crous P."/>
            <person name="Grigoriev I."/>
        </authorList>
    </citation>
    <scope>NUCLEOTIDE SEQUENCE</scope>
    <source>
        <strain evidence="2">CBS 473.64</strain>
    </source>
</reference>
<feature type="compositionally biased region" description="Basic residues" evidence="1">
    <location>
        <begin position="33"/>
        <end position="48"/>
    </location>
</feature>
<evidence type="ECO:0000313" key="3">
    <source>
        <dbReference type="Proteomes" id="UP000799753"/>
    </source>
</evidence>
<feature type="compositionally biased region" description="Polar residues" evidence="1">
    <location>
        <begin position="12"/>
        <end position="27"/>
    </location>
</feature>
<evidence type="ECO:0000256" key="1">
    <source>
        <dbReference type="SAM" id="MobiDB-lite"/>
    </source>
</evidence>
<organism evidence="2 3">
    <name type="scientific">Massarina eburnea CBS 473.64</name>
    <dbReference type="NCBI Taxonomy" id="1395130"/>
    <lineage>
        <taxon>Eukaryota</taxon>
        <taxon>Fungi</taxon>
        <taxon>Dikarya</taxon>
        <taxon>Ascomycota</taxon>
        <taxon>Pezizomycotina</taxon>
        <taxon>Dothideomycetes</taxon>
        <taxon>Pleosporomycetidae</taxon>
        <taxon>Pleosporales</taxon>
        <taxon>Massarineae</taxon>
        <taxon>Massarinaceae</taxon>
        <taxon>Massarina</taxon>
    </lineage>
</organism>
<feature type="region of interest" description="Disordered" evidence="1">
    <location>
        <begin position="12"/>
        <end position="48"/>
    </location>
</feature>